<keyword evidence="1" id="KW-0805">Transcription regulation</keyword>
<reference evidence="7 8" key="1">
    <citation type="submission" date="2016-12" db="EMBL/GenBank/DDBJ databases">
        <authorList>
            <person name="Song W.-J."/>
            <person name="Kurnit D.M."/>
        </authorList>
    </citation>
    <scope>NUCLEOTIDE SEQUENCE [LARGE SCALE GENOMIC DNA]</scope>
    <source>
        <strain evidence="7 8">STM7296</strain>
    </source>
</reference>
<dbReference type="SMART" id="SM00421">
    <property type="entry name" value="HTH_LUXR"/>
    <property type="match status" value="1"/>
</dbReference>
<dbReference type="STRING" id="1247936.BN2475_140009"/>
<name>A0A1N7RTT3_9BURK</name>
<dbReference type="PROSITE" id="PS50110">
    <property type="entry name" value="RESPONSE_REGULATORY"/>
    <property type="match status" value="1"/>
</dbReference>
<protein>
    <submittedName>
        <fullName evidence="7">Response regulator protein TodT</fullName>
    </submittedName>
</protein>
<dbReference type="AlphaFoldDB" id="A0A1N7RTT3"/>
<dbReference type="SUPFAM" id="SSF52172">
    <property type="entry name" value="CheY-like"/>
    <property type="match status" value="1"/>
</dbReference>
<dbReference type="PANTHER" id="PTHR44688:SF16">
    <property type="entry name" value="DNA-BINDING TRANSCRIPTIONAL ACTIVATOR DEVR_DOSR"/>
    <property type="match status" value="1"/>
</dbReference>
<dbReference type="InterPro" id="IPR011006">
    <property type="entry name" value="CheY-like_superfamily"/>
</dbReference>
<dbReference type="OrthoDB" id="9802186at2"/>
<dbReference type="InterPro" id="IPR000792">
    <property type="entry name" value="Tscrpt_reg_LuxR_C"/>
</dbReference>
<dbReference type="EMBL" id="CYGX02000014">
    <property type="protein sequence ID" value="SIT38102.1"/>
    <property type="molecule type" value="Genomic_DNA"/>
</dbReference>
<evidence type="ECO:0000256" key="1">
    <source>
        <dbReference type="ARBA" id="ARBA00023015"/>
    </source>
</evidence>
<dbReference type="PRINTS" id="PR00038">
    <property type="entry name" value="HTHLUXR"/>
</dbReference>
<dbReference type="Proteomes" id="UP000187012">
    <property type="component" value="Unassembled WGS sequence"/>
</dbReference>
<dbReference type="InterPro" id="IPR016032">
    <property type="entry name" value="Sig_transdc_resp-reg_C-effctor"/>
</dbReference>
<dbReference type="GO" id="GO:0006355">
    <property type="term" value="P:regulation of DNA-templated transcription"/>
    <property type="evidence" value="ECO:0007669"/>
    <property type="project" value="InterPro"/>
</dbReference>
<evidence type="ECO:0000256" key="3">
    <source>
        <dbReference type="ARBA" id="ARBA00023163"/>
    </source>
</evidence>
<dbReference type="PANTHER" id="PTHR44688">
    <property type="entry name" value="DNA-BINDING TRANSCRIPTIONAL ACTIVATOR DEVR_DOSR"/>
    <property type="match status" value="1"/>
</dbReference>
<feature type="domain" description="HTH luxR-type" evidence="5">
    <location>
        <begin position="135"/>
        <end position="200"/>
    </location>
</feature>
<keyword evidence="2" id="KW-0238">DNA-binding</keyword>
<dbReference type="GO" id="GO:0003677">
    <property type="term" value="F:DNA binding"/>
    <property type="evidence" value="ECO:0007669"/>
    <property type="project" value="UniProtKB-KW"/>
</dbReference>
<dbReference type="Pfam" id="PF00196">
    <property type="entry name" value="GerE"/>
    <property type="match status" value="1"/>
</dbReference>
<dbReference type="RefSeq" id="WP_094778905.1">
    <property type="nucleotide sequence ID" value="NZ_CYGX02000014.1"/>
</dbReference>
<evidence type="ECO:0000259" key="5">
    <source>
        <dbReference type="PROSITE" id="PS50043"/>
    </source>
</evidence>
<gene>
    <name evidence="7" type="primary">todT</name>
    <name evidence="7" type="ORF">BN2475_140009</name>
</gene>
<evidence type="ECO:0000259" key="6">
    <source>
        <dbReference type="PROSITE" id="PS50110"/>
    </source>
</evidence>
<sequence>MAEADPLVLVVDDDESVCRALARLLRSAGHAVRVFASAGEFRANADLDGRPCCLLLDVELPDINGLELQHEVGEIVPIIFISGHGDIPMTVHAMKAGACDFLPKPVRDDDLLRAVDHALERARQTHTKRCEANTLRQRFERLTRREREVMALVVTGRLNKQVASDLGTAEKTIKAHRARVMEKMEVTSLAQLVHLVDKVDLFSASDTRLSR</sequence>
<evidence type="ECO:0000256" key="4">
    <source>
        <dbReference type="PROSITE-ProRule" id="PRU00169"/>
    </source>
</evidence>
<proteinExistence type="predicted"/>
<dbReference type="Pfam" id="PF00072">
    <property type="entry name" value="Response_reg"/>
    <property type="match status" value="1"/>
</dbReference>
<accession>A0A1N7RTT3</accession>
<feature type="modified residue" description="4-aspartylphosphate" evidence="4">
    <location>
        <position position="57"/>
    </location>
</feature>
<dbReference type="CDD" id="cd17537">
    <property type="entry name" value="REC_FixJ"/>
    <property type="match status" value="1"/>
</dbReference>
<organism evidence="7 8">
    <name type="scientific">Paraburkholderia ribeironis</name>
    <dbReference type="NCBI Taxonomy" id="1247936"/>
    <lineage>
        <taxon>Bacteria</taxon>
        <taxon>Pseudomonadati</taxon>
        <taxon>Pseudomonadota</taxon>
        <taxon>Betaproteobacteria</taxon>
        <taxon>Burkholderiales</taxon>
        <taxon>Burkholderiaceae</taxon>
        <taxon>Paraburkholderia</taxon>
    </lineage>
</organism>
<dbReference type="Gene3D" id="1.10.10.10">
    <property type="entry name" value="Winged helix-like DNA-binding domain superfamily/Winged helix DNA-binding domain"/>
    <property type="match status" value="1"/>
</dbReference>
<keyword evidence="8" id="KW-1185">Reference proteome</keyword>
<dbReference type="Gene3D" id="3.40.50.2300">
    <property type="match status" value="1"/>
</dbReference>
<dbReference type="GO" id="GO:0000160">
    <property type="term" value="P:phosphorelay signal transduction system"/>
    <property type="evidence" value="ECO:0007669"/>
    <property type="project" value="InterPro"/>
</dbReference>
<evidence type="ECO:0000313" key="8">
    <source>
        <dbReference type="Proteomes" id="UP000187012"/>
    </source>
</evidence>
<dbReference type="InterPro" id="IPR036388">
    <property type="entry name" value="WH-like_DNA-bd_sf"/>
</dbReference>
<dbReference type="InterPro" id="IPR001789">
    <property type="entry name" value="Sig_transdc_resp-reg_receiver"/>
</dbReference>
<dbReference type="PROSITE" id="PS50043">
    <property type="entry name" value="HTH_LUXR_2"/>
    <property type="match status" value="1"/>
</dbReference>
<evidence type="ECO:0000256" key="2">
    <source>
        <dbReference type="ARBA" id="ARBA00023125"/>
    </source>
</evidence>
<keyword evidence="3" id="KW-0804">Transcription</keyword>
<dbReference type="SUPFAM" id="SSF46894">
    <property type="entry name" value="C-terminal effector domain of the bipartite response regulators"/>
    <property type="match status" value="1"/>
</dbReference>
<dbReference type="CDD" id="cd06170">
    <property type="entry name" value="LuxR_C_like"/>
    <property type="match status" value="1"/>
</dbReference>
<keyword evidence="4" id="KW-0597">Phosphoprotein</keyword>
<evidence type="ECO:0000313" key="7">
    <source>
        <dbReference type="EMBL" id="SIT38102.1"/>
    </source>
</evidence>
<feature type="domain" description="Response regulatory" evidence="6">
    <location>
        <begin position="7"/>
        <end position="119"/>
    </location>
</feature>
<dbReference type="SMART" id="SM00448">
    <property type="entry name" value="REC"/>
    <property type="match status" value="1"/>
</dbReference>